<evidence type="ECO:0000313" key="8">
    <source>
        <dbReference type="EMBL" id="KIV80757.1"/>
    </source>
</evidence>
<dbReference type="InterPro" id="IPR050364">
    <property type="entry name" value="Cytochrome_P450_fung"/>
</dbReference>
<keyword evidence="7" id="KW-0472">Membrane</keyword>
<dbReference type="InterPro" id="IPR001128">
    <property type="entry name" value="Cyt_P450"/>
</dbReference>
<feature type="region of interest" description="Disordered" evidence="6">
    <location>
        <begin position="667"/>
        <end position="688"/>
    </location>
</feature>
<dbReference type="GO" id="GO:0020037">
    <property type="term" value="F:heme binding"/>
    <property type="evidence" value="ECO:0007669"/>
    <property type="project" value="InterPro"/>
</dbReference>
<keyword evidence="7" id="KW-0812">Transmembrane</keyword>
<keyword evidence="7" id="KW-1133">Transmembrane helix</keyword>
<dbReference type="InterPro" id="IPR036396">
    <property type="entry name" value="Cyt_P450_sf"/>
</dbReference>
<reference evidence="8 9" key="1">
    <citation type="submission" date="2015-01" db="EMBL/GenBank/DDBJ databases">
        <title>The Genome Sequence of Exophiala sideris CBS121828.</title>
        <authorList>
            <consortium name="The Broad Institute Genomics Platform"/>
            <person name="Cuomo C."/>
            <person name="de Hoog S."/>
            <person name="Gorbushina A."/>
            <person name="Stielow B."/>
            <person name="Teixiera M."/>
            <person name="Abouelleil A."/>
            <person name="Chapman S.B."/>
            <person name="Priest M."/>
            <person name="Young S.K."/>
            <person name="Wortman J."/>
            <person name="Nusbaum C."/>
            <person name="Birren B."/>
        </authorList>
    </citation>
    <scope>NUCLEOTIDE SEQUENCE [LARGE SCALE GENOMIC DNA]</scope>
    <source>
        <strain evidence="8 9">CBS 121828</strain>
    </source>
</reference>
<feature type="region of interest" description="Disordered" evidence="6">
    <location>
        <begin position="65"/>
        <end position="93"/>
    </location>
</feature>
<evidence type="ECO:0000256" key="2">
    <source>
        <dbReference type="ARBA" id="ARBA00022723"/>
    </source>
</evidence>
<evidence type="ECO:0000256" key="4">
    <source>
        <dbReference type="ARBA" id="ARBA00023004"/>
    </source>
</evidence>
<accession>A0A0D1YCP9</accession>
<dbReference type="HOGENOM" id="CLU_001570_2_4_1"/>
<evidence type="ECO:0000256" key="1">
    <source>
        <dbReference type="ARBA" id="ARBA00010617"/>
    </source>
</evidence>
<keyword evidence="4 5" id="KW-0408">Iron</keyword>
<feature type="compositionally biased region" description="Polar residues" evidence="6">
    <location>
        <begin position="71"/>
        <end position="85"/>
    </location>
</feature>
<dbReference type="PANTHER" id="PTHR46300">
    <property type="entry name" value="P450, PUTATIVE (EUROFUNG)-RELATED-RELATED"/>
    <property type="match status" value="1"/>
</dbReference>
<comment type="cofactor">
    <cofactor evidence="5">
        <name>heme</name>
        <dbReference type="ChEBI" id="CHEBI:30413"/>
    </cofactor>
</comment>
<feature type="transmembrane region" description="Helical" evidence="7">
    <location>
        <begin position="150"/>
        <end position="172"/>
    </location>
</feature>
<dbReference type="GO" id="GO:0004497">
    <property type="term" value="F:monooxygenase activity"/>
    <property type="evidence" value="ECO:0007669"/>
    <property type="project" value="InterPro"/>
</dbReference>
<dbReference type="Pfam" id="PF00067">
    <property type="entry name" value="p450"/>
    <property type="match status" value="1"/>
</dbReference>
<keyword evidence="5" id="KW-0349">Heme</keyword>
<proteinExistence type="inferred from homology"/>
<dbReference type="GO" id="GO:0016705">
    <property type="term" value="F:oxidoreductase activity, acting on paired donors, with incorporation or reduction of molecular oxygen"/>
    <property type="evidence" value="ECO:0007669"/>
    <property type="project" value="InterPro"/>
</dbReference>
<dbReference type="AlphaFoldDB" id="A0A0D1YCP9"/>
<dbReference type="PANTHER" id="PTHR46300:SF9">
    <property type="entry name" value="P450, PUTATIVE-RELATED"/>
    <property type="match status" value="1"/>
</dbReference>
<evidence type="ECO:0000256" key="6">
    <source>
        <dbReference type="SAM" id="MobiDB-lite"/>
    </source>
</evidence>
<feature type="binding site" description="axial binding residue" evidence="5">
    <location>
        <position position="598"/>
    </location>
    <ligand>
        <name>heme</name>
        <dbReference type="ChEBI" id="CHEBI:30413"/>
    </ligand>
    <ligandPart>
        <name>Fe</name>
        <dbReference type="ChEBI" id="CHEBI:18248"/>
    </ligandPart>
</feature>
<evidence type="ECO:0000256" key="3">
    <source>
        <dbReference type="ARBA" id="ARBA00023002"/>
    </source>
</evidence>
<dbReference type="SUPFAM" id="SSF48264">
    <property type="entry name" value="Cytochrome P450"/>
    <property type="match status" value="1"/>
</dbReference>
<dbReference type="Gene3D" id="1.10.630.10">
    <property type="entry name" value="Cytochrome P450"/>
    <property type="match status" value="1"/>
</dbReference>
<dbReference type="STRING" id="1016849.A0A0D1YCP9"/>
<dbReference type="GO" id="GO:0005506">
    <property type="term" value="F:iron ion binding"/>
    <property type="evidence" value="ECO:0007669"/>
    <property type="project" value="InterPro"/>
</dbReference>
<dbReference type="EMBL" id="KN846953">
    <property type="protein sequence ID" value="KIV80757.1"/>
    <property type="molecule type" value="Genomic_DNA"/>
</dbReference>
<dbReference type="PRINTS" id="PR00463">
    <property type="entry name" value="EP450I"/>
</dbReference>
<comment type="similarity">
    <text evidence="1">Belongs to the cytochrome P450 family.</text>
</comment>
<protein>
    <recommendedName>
        <fullName evidence="10">Phenylacetate 2-hydroxylase</fullName>
    </recommendedName>
</protein>
<evidence type="ECO:0000256" key="7">
    <source>
        <dbReference type="SAM" id="Phobius"/>
    </source>
</evidence>
<dbReference type="Proteomes" id="UP000053599">
    <property type="component" value="Unassembled WGS sequence"/>
</dbReference>
<organism evidence="8 9">
    <name type="scientific">Exophiala sideris</name>
    <dbReference type="NCBI Taxonomy" id="1016849"/>
    <lineage>
        <taxon>Eukaryota</taxon>
        <taxon>Fungi</taxon>
        <taxon>Dikarya</taxon>
        <taxon>Ascomycota</taxon>
        <taxon>Pezizomycotina</taxon>
        <taxon>Eurotiomycetes</taxon>
        <taxon>Chaetothyriomycetidae</taxon>
        <taxon>Chaetothyriales</taxon>
        <taxon>Herpotrichiellaceae</taxon>
        <taxon>Exophiala</taxon>
    </lineage>
</organism>
<evidence type="ECO:0000313" key="9">
    <source>
        <dbReference type="Proteomes" id="UP000053599"/>
    </source>
</evidence>
<evidence type="ECO:0008006" key="10">
    <source>
        <dbReference type="Google" id="ProtNLM"/>
    </source>
</evidence>
<dbReference type="InterPro" id="IPR002401">
    <property type="entry name" value="Cyt_P450_E_grp-I"/>
</dbReference>
<dbReference type="OrthoDB" id="1055148at2759"/>
<name>A0A0D1YCP9_9EURO</name>
<keyword evidence="3" id="KW-0560">Oxidoreductase</keyword>
<gene>
    <name evidence="8" type="ORF">PV11_08235</name>
</gene>
<keyword evidence="2 5" id="KW-0479">Metal-binding</keyword>
<evidence type="ECO:0000256" key="5">
    <source>
        <dbReference type="PIRSR" id="PIRSR602401-1"/>
    </source>
</evidence>
<sequence>MHNIHLSPWMVPPASFQCRTVRYLDSITGANAPHGSRLLKEKAEHVLVDHGPDIGKQCAVAREFSVKQRPSPRSTSNTLSNVSTRKPSHGGQLTWRRSASRCSLSSAEGKSKNGITHLATIFLRPLLHSPLCAATAAVSPPMGSLFEARYYSGLAGLSLVAVAICLLAYIYLRFFYVDFARIKGIPEIPGGDLVNGHFYELGEDHATTLENWSLQYGWPVFQIRMGQRRAIVLNSFSAAHDWLVTNQTSTLDRPWLYTFHGIVSATSAGTIGTAPWDERTKKQRRVVGSYTTGPAMRKMRSMLDLETCAMVSAICYDSQKGETDLKPHIYQKRLSLNLMMMFCYSTRFSTVTDPLLQQILSDATTIASFRSTVANPQDFIPHLRYLPGTGRSQTAVSVRERRDKWLSTMLSNVSNGLNLRKAMPRKSVAEMLLTEDDEGLTPHDIKTILGGLMSGGFETVFSTAIITIGMLATTAGQAIQERAYADILSAYSSPEEAFQRAVDEEKIPYIMGLVKEALRFYPPLKLLPARQTYKEFTYQGTTIPKGVLLYINAQAANRDKAVYGPDAHQFRPERWTEKTSFVVPPPYHFAFGAGARMCTAVNFSNKTLYAMFLRLIVAFKITESSSSAPPNTHYIQYKRDAAASNAIASDFEVSFTPRDAQTLERCFESSQSMSADESVDGSGEALRR</sequence>